<keyword evidence="4 6" id="KW-1133">Transmembrane helix</keyword>
<feature type="transmembrane region" description="Helical" evidence="6">
    <location>
        <begin position="241"/>
        <end position="261"/>
    </location>
</feature>
<accession>A0A4Y9SMG1</accession>
<dbReference type="PANTHER" id="PTHR21716:SF61">
    <property type="entry name" value="BLR8064 PROTEIN"/>
    <property type="match status" value="1"/>
</dbReference>
<feature type="transmembrane region" description="Helical" evidence="6">
    <location>
        <begin position="57"/>
        <end position="78"/>
    </location>
</feature>
<evidence type="ECO:0000256" key="3">
    <source>
        <dbReference type="ARBA" id="ARBA00022692"/>
    </source>
</evidence>
<dbReference type="AlphaFoldDB" id="A0A4Y9SMG1"/>
<evidence type="ECO:0000256" key="5">
    <source>
        <dbReference type="ARBA" id="ARBA00023136"/>
    </source>
</evidence>
<organism evidence="7 8">
    <name type="scientific">Zemynaea arenosa</name>
    <dbReference type="NCBI Taxonomy" id="2561931"/>
    <lineage>
        <taxon>Bacteria</taxon>
        <taxon>Pseudomonadati</taxon>
        <taxon>Pseudomonadota</taxon>
        <taxon>Betaproteobacteria</taxon>
        <taxon>Burkholderiales</taxon>
        <taxon>Oxalobacteraceae</taxon>
        <taxon>Telluria group</taxon>
        <taxon>Zemynaea</taxon>
    </lineage>
</organism>
<name>A0A4Y9SMG1_9BURK</name>
<dbReference type="OrthoDB" id="5298283at2"/>
<proteinExistence type="inferred from homology"/>
<dbReference type="RefSeq" id="WP_135206431.1">
    <property type="nucleotide sequence ID" value="NZ_SPVF01000094.1"/>
</dbReference>
<dbReference type="InterPro" id="IPR002549">
    <property type="entry name" value="AI-2E-like"/>
</dbReference>
<feature type="transmembrane region" description="Helical" evidence="6">
    <location>
        <begin position="158"/>
        <end position="177"/>
    </location>
</feature>
<evidence type="ECO:0000256" key="1">
    <source>
        <dbReference type="ARBA" id="ARBA00004141"/>
    </source>
</evidence>
<dbReference type="Proteomes" id="UP000298438">
    <property type="component" value="Unassembled WGS sequence"/>
</dbReference>
<dbReference type="GO" id="GO:0016020">
    <property type="term" value="C:membrane"/>
    <property type="evidence" value="ECO:0007669"/>
    <property type="project" value="UniProtKB-SubCell"/>
</dbReference>
<dbReference type="EMBL" id="SPVF01000094">
    <property type="protein sequence ID" value="TFW23585.1"/>
    <property type="molecule type" value="Genomic_DNA"/>
</dbReference>
<feature type="transmembrane region" description="Helical" evidence="6">
    <location>
        <begin position="209"/>
        <end position="234"/>
    </location>
</feature>
<dbReference type="Pfam" id="PF01594">
    <property type="entry name" value="AI-2E_transport"/>
    <property type="match status" value="1"/>
</dbReference>
<gene>
    <name evidence="7" type="ORF">E4L96_06645</name>
</gene>
<evidence type="ECO:0000256" key="2">
    <source>
        <dbReference type="ARBA" id="ARBA00009773"/>
    </source>
</evidence>
<feature type="transmembrane region" description="Helical" evidence="6">
    <location>
        <begin position="267"/>
        <end position="291"/>
    </location>
</feature>
<evidence type="ECO:0000256" key="6">
    <source>
        <dbReference type="SAM" id="Phobius"/>
    </source>
</evidence>
<keyword evidence="3 6" id="KW-0812">Transmembrane</keyword>
<reference evidence="7 8" key="1">
    <citation type="submission" date="2019-03" db="EMBL/GenBank/DDBJ databases">
        <title>Draft Genome Sequence of Massilia arenosa sp. nov., a Novel Massilia Species Isolated from a Sandy-loam Maize Soil.</title>
        <authorList>
            <person name="Raths R."/>
            <person name="Peta V."/>
            <person name="Bucking H."/>
        </authorList>
    </citation>
    <scope>NUCLEOTIDE SEQUENCE [LARGE SCALE GENOMIC DNA]</scope>
    <source>
        <strain evidence="7 8">MC02</strain>
    </source>
</reference>
<keyword evidence="8" id="KW-1185">Reference proteome</keyword>
<dbReference type="PANTHER" id="PTHR21716">
    <property type="entry name" value="TRANSMEMBRANE PROTEIN"/>
    <property type="match status" value="1"/>
</dbReference>
<comment type="similarity">
    <text evidence="2">Belongs to the autoinducer-2 exporter (AI-2E) (TC 2.A.86) family.</text>
</comment>
<keyword evidence="5 6" id="KW-0472">Membrane</keyword>
<comment type="subcellular location">
    <subcellularLocation>
        <location evidence="1">Membrane</location>
        <topology evidence="1">Multi-pass membrane protein</topology>
    </subcellularLocation>
</comment>
<protein>
    <submittedName>
        <fullName evidence="7">AI-2E family transporter</fullName>
    </submittedName>
</protein>
<evidence type="ECO:0000313" key="7">
    <source>
        <dbReference type="EMBL" id="TFW23585.1"/>
    </source>
</evidence>
<evidence type="ECO:0000313" key="8">
    <source>
        <dbReference type="Proteomes" id="UP000298438"/>
    </source>
</evidence>
<comment type="caution">
    <text evidence="7">The sequence shown here is derived from an EMBL/GenBank/DDBJ whole genome shotgun (WGS) entry which is preliminary data.</text>
</comment>
<feature type="transmembrane region" description="Helical" evidence="6">
    <location>
        <begin position="12"/>
        <end position="37"/>
    </location>
</feature>
<sequence length="357" mass="37570">MRAEQRDVNGTLFALAILAGAGFVAQRFFLPLIWAAILCVASWPLYLRVLRAFRGRAALAAATMTLGFTALLAVPLLVGLRQAVLEAPAVAAWVADANNNGLPVPEVLVRIPMAGPWIAQWWAETLAQPHGLTHLFSDGAASHHITASGVLKLFGSQVVRRLVDCALAILCLFFMYLDGQALNAQLERLGSRLFGAVRWERYHHSIPTAISATVNGLVLVGLGEGFLIGIGYALAGLPSPALWGVATGVLAIVPFGAPLVFLCAAAWLAVFGSATGAIAVAVWGMVVLFVADHLVRPALIGSATRLPFLAVLIGILGGIETLGLVGLFVGPVLMVMLVTLWREAGTPEPSPARRTGS</sequence>
<evidence type="ECO:0000256" key="4">
    <source>
        <dbReference type="ARBA" id="ARBA00022989"/>
    </source>
</evidence>